<dbReference type="Proteomes" id="UP000887013">
    <property type="component" value="Unassembled WGS sequence"/>
</dbReference>
<dbReference type="OrthoDB" id="6343110at2759"/>
<accession>A0A8X6U8C9</accession>
<dbReference type="EMBL" id="BMAW01025274">
    <property type="protein sequence ID" value="GFT91731.1"/>
    <property type="molecule type" value="Genomic_DNA"/>
</dbReference>
<organism evidence="1 2">
    <name type="scientific">Nephila pilipes</name>
    <name type="common">Giant wood spider</name>
    <name type="synonym">Nephila maculata</name>
    <dbReference type="NCBI Taxonomy" id="299642"/>
    <lineage>
        <taxon>Eukaryota</taxon>
        <taxon>Metazoa</taxon>
        <taxon>Ecdysozoa</taxon>
        <taxon>Arthropoda</taxon>
        <taxon>Chelicerata</taxon>
        <taxon>Arachnida</taxon>
        <taxon>Araneae</taxon>
        <taxon>Araneomorphae</taxon>
        <taxon>Entelegynae</taxon>
        <taxon>Araneoidea</taxon>
        <taxon>Nephilidae</taxon>
        <taxon>Nephila</taxon>
    </lineage>
</organism>
<evidence type="ECO:0000313" key="2">
    <source>
        <dbReference type="Proteomes" id="UP000887013"/>
    </source>
</evidence>
<comment type="caution">
    <text evidence="1">The sequence shown here is derived from an EMBL/GenBank/DDBJ whole genome shotgun (WGS) entry which is preliminary data.</text>
</comment>
<keyword evidence="2" id="KW-1185">Reference proteome</keyword>
<reference evidence="1" key="1">
    <citation type="submission" date="2020-08" db="EMBL/GenBank/DDBJ databases">
        <title>Multicomponent nature underlies the extraordinary mechanical properties of spider dragline silk.</title>
        <authorList>
            <person name="Kono N."/>
            <person name="Nakamura H."/>
            <person name="Mori M."/>
            <person name="Yoshida Y."/>
            <person name="Ohtoshi R."/>
            <person name="Malay A.D."/>
            <person name="Moran D.A.P."/>
            <person name="Tomita M."/>
            <person name="Numata K."/>
            <person name="Arakawa K."/>
        </authorList>
    </citation>
    <scope>NUCLEOTIDE SEQUENCE</scope>
</reference>
<gene>
    <name evidence="1" type="ORF">NPIL_301291</name>
</gene>
<proteinExistence type="predicted"/>
<name>A0A8X6U8C9_NEPPI</name>
<dbReference type="AlphaFoldDB" id="A0A8X6U8C9"/>
<sequence>MHHIVIRDDASKTYRMAVELKGFESRNVTGLFEASHIFTSFSSDSITSSPVVSFNMVAKSENTLAHLLRNLTVVHKRNISLSWLFSQRHENFGWGDETPRMLTALYLSDAKSLLQKNKTDILMIKQLEMQLLLAMVK</sequence>
<protein>
    <submittedName>
        <fullName evidence="1">Uncharacterized protein</fullName>
    </submittedName>
</protein>
<evidence type="ECO:0000313" key="1">
    <source>
        <dbReference type="EMBL" id="GFT91731.1"/>
    </source>
</evidence>